<dbReference type="Pfam" id="PF12229">
    <property type="entry name" value="PG_binding_4"/>
    <property type="match status" value="2"/>
</dbReference>
<evidence type="ECO:0000259" key="1">
    <source>
        <dbReference type="Pfam" id="PF12229"/>
    </source>
</evidence>
<gene>
    <name evidence="2" type="ORF">UT42_C0053G0008</name>
</gene>
<name>A0A0G0RHI9_9BACT</name>
<feature type="domain" description="YoaR-like putative peptidoglycan binding" evidence="1">
    <location>
        <begin position="223"/>
        <end position="289"/>
    </location>
</feature>
<dbReference type="PANTHER" id="PTHR35788">
    <property type="entry name" value="EXPORTED PROTEIN-RELATED"/>
    <property type="match status" value="1"/>
</dbReference>
<dbReference type="PANTHER" id="PTHR35788:SF1">
    <property type="entry name" value="EXPORTED PROTEIN"/>
    <property type="match status" value="1"/>
</dbReference>
<dbReference type="EMBL" id="LBWS01000053">
    <property type="protein sequence ID" value="KKR13107.1"/>
    <property type="molecule type" value="Genomic_DNA"/>
</dbReference>
<dbReference type="InterPro" id="IPR038054">
    <property type="entry name" value="LD_TPept-like_central_sf"/>
</dbReference>
<dbReference type="InterPro" id="IPR022029">
    <property type="entry name" value="YoaR-like_PG-bd"/>
</dbReference>
<reference evidence="2 3" key="1">
    <citation type="journal article" date="2015" name="Nature">
        <title>rRNA introns, odd ribosomes, and small enigmatic genomes across a large radiation of phyla.</title>
        <authorList>
            <person name="Brown C.T."/>
            <person name="Hug L.A."/>
            <person name="Thomas B.C."/>
            <person name="Sharon I."/>
            <person name="Castelle C.J."/>
            <person name="Singh A."/>
            <person name="Wilkins M.J."/>
            <person name="Williams K.H."/>
            <person name="Banfield J.F."/>
        </authorList>
    </citation>
    <scope>NUCLEOTIDE SEQUENCE [LARGE SCALE GENOMIC DNA]</scope>
</reference>
<proteinExistence type="predicted"/>
<dbReference type="InterPro" id="IPR007391">
    <property type="entry name" value="Vancomycin_resist_VanW"/>
</dbReference>
<dbReference type="Proteomes" id="UP000034048">
    <property type="component" value="Unassembled WGS sequence"/>
</dbReference>
<accession>A0A0G0RHI9</accession>
<evidence type="ECO:0000313" key="3">
    <source>
        <dbReference type="Proteomes" id="UP000034048"/>
    </source>
</evidence>
<dbReference type="AlphaFoldDB" id="A0A0G0RHI9"/>
<protein>
    <submittedName>
        <fullName evidence="2">VanW family protein</fullName>
    </submittedName>
</protein>
<evidence type="ECO:0000313" key="2">
    <source>
        <dbReference type="EMBL" id="KKR13107.1"/>
    </source>
</evidence>
<dbReference type="Pfam" id="PF04294">
    <property type="entry name" value="VanW"/>
    <property type="match status" value="1"/>
</dbReference>
<dbReference type="Gene3D" id="3.10.20.800">
    <property type="match status" value="1"/>
</dbReference>
<organism evidence="2 3">
    <name type="scientific">Candidatus Falkowbacteria bacterium GW2011_GWA2_39_24</name>
    <dbReference type="NCBI Taxonomy" id="1618634"/>
    <lineage>
        <taxon>Bacteria</taxon>
        <taxon>Candidatus Falkowiibacteriota</taxon>
    </lineage>
</organism>
<sequence>MRWQTKEEANFHIQEAANVFAEGLAFYYQDKELVVKPAVQSFDIDLSYTLFNVNALQTAADAYQVGRDFNWLISWKDKLQSLVLKKHVPLVFDLDEHKLRELLSSTFDQFTIPVQNATLVQDEHGNFWVRPEAPGLSLDYDQAIADMKQNLSVMDTHPVGLIDKEVEPEIYKKDTLNIDNQAKQLMTLAPLTLKYQDQTRVIEEAILIEWLTLELTGGRFSKEVVVGLNQKKIAQYLQEKIAPDLDQPAIDAKFKMIGQRVSAFQAGQDGWETDLEASAAKIAQAVVNRTRELELVVKESKALTEMSEPEQMGIKEIIGTGHSNFVGSPVNRRHNIKTGANTLNGVLIRPDEEFSLIGVLGEINAASGYLTELVIKENKTIPEYGGGLCQIGTTMFRTALATGLPITMRRNHSYRVSYYEPAGTDATIYSPQPDFRFMNDTGNYILIQYRIDGNDLYFDFWGTKDGRQVKQTKPVIYNIVEPAPTKIIETLDLPVGEKKCTEHAHNGADAYFDYSVVYPNGETKDKRFSSHYVPWQEVCLLGVETLSTTEATSETIATPDSGLGVYEQNKEATAETISVTTIDNTIKQ</sequence>
<feature type="domain" description="YoaR-like putative peptidoglycan binding" evidence="1">
    <location>
        <begin position="54"/>
        <end position="154"/>
    </location>
</feature>
<dbReference type="InterPro" id="IPR052913">
    <property type="entry name" value="Glycopeptide_resist_protein"/>
</dbReference>
<comment type="caution">
    <text evidence="2">The sequence shown here is derived from an EMBL/GenBank/DDBJ whole genome shotgun (WGS) entry which is preliminary data.</text>
</comment>